<comment type="caution">
    <text evidence="1">The sequence shown here is derived from an EMBL/GenBank/DDBJ whole genome shotgun (WGS) entry which is preliminary data.</text>
</comment>
<dbReference type="Proteomes" id="UP000070394">
    <property type="component" value="Unassembled WGS sequence"/>
</dbReference>
<gene>
    <name evidence="1" type="ORF">HMPREF1866_00364</name>
</gene>
<dbReference type="AlphaFoldDB" id="A0A133ZYR6"/>
<keyword evidence="2" id="KW-1185">Reference proteome</keyword>
<dbReference type="STRING" id="467210.HMPREF1866_00364"/>
<accession>A0A133ZYR6</accession>
<evidence type="ECO:0000313" key="2">
    <source>
        <dbReference type="Proteomes" id="UP000070394"/>
    </source>
</evidence>
<reference evidence="2" key="1">
    <citation type="submission" date="2016-01" db="EMBL/GenBank/DDBJ databases">
        <authorList>
            <person name="Mitreva M."/>
            <person name="Pepin K.H."/>
            <person name="Mihindukulasuriya K.A."/>
            <person name="Fulton R."/>
            <person name="Fronick C."/>
            <person name="O'Laughlin M."/>
            <person name="Miner T."/>
            <person name="Herter B."/>
            <person name="Rosa B.A."/>
            <person name="Cordes M."/>
            <person name="Tomlinson C."/>
            <person name="Wollam A."/>
            <person name="Palsikar V.B."/>
            <person name="Mardis E.R."/>
            <person name="Wilson R.K."/>
        </authorList>
    </citation>
    <scope>NUCLEOTIDE SEQUENCE [LARGE SCALE GENOMIC DNA]</scope>
    <source>
        <strain evidence="2">DNF00896</strain>
    </source>
</reference>
<proteinExistence type="predicted"/>
<organism evidence="1 2">
    <name type="scientific">Lachnoanaerobaculum saburreum</name>
    <dbReference type="NCBI Taxonomy" id="467210"/>
    <lineage>
        <taxon>Bacteria</taxon>
        <taxon>Bacillati</taxon>
        <taxon>Bacillota</taxon>
        <taxon>Clostridia</taxon>
        <taxon>Lachnospirales</taxon>
        <taxon>Lachnospiraceae</taxon>
        <taxon>Lachnoanaerobaculum</taxon>
    </lineage>
</organism>
<name>A0A133ZYR6_9FIRM</name>
<evidence type="ECO:0000313" key="1">
    <source>
        <dbReference type="EMBL" id="KXB60583.1"/>
    </source>
</evidence>
<sequence>MKGEKAMKKWYKIIDELTVLTGKLIRLALEVGTLISVIHMILQSIK</sequence>
<dbReference type="EMBL" id="LSDA01000011">
    <property type="protein sequence ID" value="KXB60583.1"/>
    <property type="molecule type" value="Genomic_DNA"/>
</dbReference>
<protein>
    <submittedName>
        <fullName evidence="1">Uncharacterized protein</fullName>
    </submittedName>
</protein>
<dbReference type="PATRIC" id="fig|467210.3.peg.359"/>